<name>A0A0E0C4U9_9ORYZ</name>
<proteinExistence type="predicted"/>
<reference evidence="1" key="2">
    <citation type="submission" date="2018-05" db="EMBL/GenBank/DDBJ databases">
        <title>OmerRS3 (Oryza meridionalis Reference Sequence Version 3).</title>
        <authorList>
            <person name="Zhang J."/>
            <person name="Kudrna D."/>
            <person name="Lee S."/>
            <person name="Talag J."/>
            <person name="Welchert J."/>
            <person name="Wing R.A."/>
        </authorList>
    </citation>
    <scope>NUCLEOTIDE SEQUENCE [LARGE SCALE GENOMIC DNA]</scope>
    <source>
        <strain evidence="1">cv. OR44</strain>
    </source>
</reference>
<sequence length="106" mass="11793">ISRRRRQQQQQIAAKNCTRSQLPTAGQVVADLSSRSRRFRASRARAGHRAVVNEQRRLRLEASGRAATSQNGEDTLGALLDCFYIYSVSCGCGYHLPQHIASSFLC</sequence>
<dbReference type="AlphaFoldDB" id="A0A0E0C4U9"/>
<protein>
    <submittedName>
        <fullName evidence="1">Uncharacterized protein</fullName>
    </submittedName>
</protein>
<accession>A0A0E0C4U9</accession>
<dbReference type="HOGENOM" id="CLU_2230042_0_0_1"/>
<organism evidence="1">
    <name type="scientific">Oryza meridionalis</name>
    <dbReference type="NCBI Taxonomy" id="40149"/>
    <lineage>
        <taxon>Eukaryota</taxon>
        <taxon>Viridiplantae</taxon>
        <taxon>Streptophyta</taxon>
        <taxon>Embryophyta</taxon>
        <taxon>Tracheophyta</taxon>
        <taxon>Spermatophyta</taxon>
        <taxon>Magnoliopsida</taxon>
        <taxon>Liliopsida</taxon>
        <taxon>Poales</taxon>
        <taxon>Poaceae</taxon>
        <taxon>BOP clade</taxon>
        <taxon>Oryzoideae</taxon>
        <taxon>Oryzeae</taxon>
        <taxon>Oryzinae</taxon>
        <taxon>Oryza</taxon>
    </lineage>
</organism>
<evidence type="ECO:0000313" key="1">
    <source>
        <dbReference type="EnsemblPlants" id="OMERI01G21300.6"/>
    </source>
</evidence>
<dbReference type="Gramene" id="OMERI01G21300.6">
    <property type="protein sequence ID" value="OMERI01G21300.6"/>
    <property type="gene ID" value="OMERI01G21300"/>
</dbReference>
<dbReference type="EnsemblPlants" id="OMERI01G21300.6">
    <property type="protein sequence ID" value="OMERI01G21300.6"/>
    <property type="gene ID" value="OMERI01G21300"/>
</dbReference>
<reference evidence="1" key="1">
    <citation type="submission" date="2015-04" db="UniProtKB">
        <authorList>
            <consortium name="EnsemblPlants"/>
        </authorList>
    </citation>
    <scope>IDENTIFICATION</scope>
</reference>
<keyword evidence="2" id="KW-1185">Reference proteome</keyword>
<evidence type="ECO:0000313" key="2">
    <source>
        <dbReference type="Proteomes" id="UP000008021"/>
    </source>
</evidence>
<dbReference type="Proteomes" id="UP000008021">
    <property type="component" value="Chromosome 1"/>
</dbReference>